<dbReference type="EMBL" id="VLNR01000064">
    <property type="protein sequence ID" value="TSE05216.1"/>
    <property type="molecule type" value="Genomic_DNA"/>
</dbReference>
<evidence type="ECO:0000313" key="1">
    <source>
        <dbReference type="EMBL" id="TSE05216.1"/>
    </source>
</evidence>
<dbReference type="AlphaFoldDB" id="A0A554VE29"/>
<reference evidence="1 2" key="1">
    <citation type="submission" date="2019-07" db="EMBL/GenBank/DDBJ databases">
        <title>The draft genome sequence of Aquimarina algiphila M91.</title>
        <authorList>
            <person name="Meng X."/>
        </authorList>
    </citation>
    <scope>NUCLEOTIDE SEQUENCE [LARGE SCALE GENOMIC DNA]</scope>
    <source>
        <strain evidence="1 2">M91</strain>
    </source>
</reference>
<sequence>METIEDLQSQLNRAKAQLDQLCTSYHFTERDVQDLAPQMALKIRTLQKQYNHAITTGAKNTEVAEALPVT</sequence>
<keyword evidence="2" id="KW-1185">Reference proteome</keyword>
<organism evidence="1 2">
    <name type="scientific">Aquimarina algiphila</name>
    <dbReference type="NCBI Taxonomy" id="2047982"/>
    <lineage>
        <taxon>Bacteria</taxon>
        <taxon>Pseudomonadati</taxon>
        <taxon>Bacteroidota</taxon>
        <taxon>Flavobacteriia</taxon>
        <taxon>Flavobacteriales</taxon>
        <taxon>Flavobacteriaceae</taxon>
        <taxon>Aquimarina</taxon>
    </lineage>
</organism>
<comment type="caution">
    <text evidence="1">The sequence shown here is derived from an EMBL/GenBank/DDBJ whole genome shotgun (WGS) entry which is preliminary data.</text>
</comment>
<name>A0A554VE29_9FLAO</name>
<dbReference type="Proteomes" id="UP000318833">
    <property type="component" value="Unassembled WGS sequence"/>
</dbReference>
<protein>
    <submittedName>
        <fullName evidence="1">Uncharacterized protein</fullName>
    </submittedName>
</protein>
<gene>
    <name evidence="1" type="ORF">FOF46_23420</name>
</gene>
<dbReference type="RefSeq" id="WP_143918141.1">
    <property type="nucleotide sequence ID" value="NZ_CANMIK010000002.1"/>
</dbReference>
<proteinExistence type="predicted"/>
<evidence type="ECO:0000313" key="2">
    <source>
        <dbReference type="Proteomes" id="UP000318833"/>
    </source>
</evidence>
<accession>A0A554VE29</accession>